<name>A0A7W4INS8_9PROT</name>
<dbReference type="Pfam" id="PF16220">
    <property type="entry name" value="DUF4880"/>
    <property type="match status" value="1"/>
</dbReference>
<dbReference type="GO" id="GO:0016989">
    <property type="term" value="F:sigma factor antagonist activity"/>
    <property type="evidence" value="ECO:0007669"/>
    <property type="project" value="TreeGrafter"/>
</dbReference>
<sequence length="311" mass="34020">MKDGSEAGRIRDDAALWIARLHADDCTDDDRARFLHWLHADAAHAQMFECLTDLWDMGAGVSLPVPPAVAARRLAMPALSRRQAMAVAVCGVAGLVVPLAPAANARRILRTQVGETRGFAIDGGAVCRLDTDSRVTLIPARRLGLLDGGQVFVDWRAAYPFAFRAGPLVLRFFSRAEADVREDAVSAGVTAVSGRVMVQAPQTGRATWLGQGERLRVFAGGRVEHDRPDLDELLAWRRGNLVFRNGRLADIVAEVNRYTTRKIVLSTPRLAGMRLSGIYNFGKEQDFLEILSRLLPLGVVADPSCYRLVPV</sequence>
<dbReference type="PIRSF" id="PIRSF018266">
    <property type="entry name" value="FecR"/>
    <property type="match status" value="1"/>
</dbReference>
<evidence type="ECO:0000313" key="5">
    <source>
        <dbReference type="Proteomes" id="UP000561077"/>
    </source>
</evidence>
<gene>
    <name evidence="3" type="ORF">HLH25_17765</name>
    <name evidence="2" type="ORF">HLH26_17565</name>
</gene>
<dbReference type="EMBL" id="JABEQO010000029">
    <property type="protein sequence ID" value="MBB2166300.1"/>
    <property type="molecule type" value="Genomic_DNA"/>
</dbReference>
<feature type="domain" description="FecR N-terminal" evidence="1">
    <location>
        <begin position="12"/>
        <end position="50"/>
    </location>
</feature>
<dbReference type="InterPro" id="IPR032623">
    <property type="entry name" value="FecR_N"/>
</dbReference>
<accession>A0A7W4INS8</accession>
<proteinExistence type="predicted"/>
<evidence type="ECO:0000313" key="2">
    <source>
        <dbReference type="EMBL" id="MBB2166300.1"/>
    </source>
</evidence>
<evidence type="ECO:0000259" key="1">
    <source>
        <dbReference type="Pfam" id="PF16220"/>
    </source>
</evidence>
<dbReference type="InterPro" id="IPR012373">
    <property type="entry name" value="Ferrdict_sens_TM"/>
</dbReference>
<protein>
    <submittedName>
        <fullName evidence="2">DUF4880 domain-containing protein</fullName>
    </submittedName>
</protein>
<dbReference type="AlphaFoldDB" id="A0A7W4INS8"/>
<evidence type="ECO:0000313" key="4">
    <source>
        <dbReference type="Proteomes" id="UP000540490"/>
    </source>
</evidence>
<dbReference type="Proteomes" id="UP000540490">
    <property type="component" value="Unassembled WGS sequence"/>
</dbReference>
<organism evidence="2 5">
    <name type="scientific">Gluconacetobacter dulcium</name>
    <dbReference type="NCBI Taxonomy" id="2729096"/>
    <lineage>
        <taxon>Bacteria</taxon>
        <taxon>Pseudomonadati</taxon>
        <taxon>Pseudomonadota</taxon>
        <taxon>Alphaproteobacteria</taxon>
        <taxon>Acetobacterales</taxon>
        <taxon>Acetobacteraceae</taxon>
        <taxon>Gluconacetobacter</taxon>
    </lineage>
</organism>
<dbReference type="Proteomes" id="UP000561077">
    <property type="component" value="Unassembled WGS sequence"/>
</dbReference>
<comment type="caution">
    <text evidence="2">The sequence shown here is derived from an EMBL/GenBank/DDBJ whole genome shotgun (WGS) entry which is preliminary data.</text>
</comment>
<dbReference type="EMBL" id="JABEQN010000029">
    <property type="protein sequence ID" value="MBB2195440.1"/>
    <property type="molecule type" value="Genomic_DNA"/>
</dbReference>
<dbReference type="PANTHER" id="PTHR30273">
    <property type="entry name" value="PERIPLASMIC SIGNAL SENSOR AND SIGMA FACTOR ACTIVATOR FECR-RELATED"/>
    <property type="match status" value="1"/>
</dbReference>
<dbReference type="PANTHER" id="PTHR30273:SF2">
    <property type="entry name" value="PROTEIN FECR"/>
    <property type="match status" value="1"/>
</dbReference>
<dbReference type="Gene3D" id="3.55.50.30">
    <property type="match status" value="1"/>
</dbReference>
<reference evidence="4 5" key="1">
    <citation type="submission" date="2020-04" db="EMBL/GenBank/DDBJ databases">
        <title>Description of novel Gluconacetobacter.</title>
        <authorList>
            <person name="Sombolestani A."/>
        </authorList>
    </citation>
    <scope>NUCLEOTIDE SEQUENCE [LARGE SCALE GENOMIC DNA]</scope>
    <source>
        <strain evidence="3 4">LMG 1728</strain>
        <strain evidence="2 5">LMG 1731</strain>
    </source>
</reference>
<evidence type="ECO:0000313" key="3">
    <source>
        <dbReference type="EMBL" id="MBB2195440.1"/>
    </source>
</evidence>
<dbReference type="RefSeq" id="WP_182975333.1">
    <property type="nucleotide sequence ID" value="NZ_JABEQN010000029.1"/>
</dbReference>
<keyword evidence="4" id="KW-1185">Reference proteome</keyword>